<feature type="non-terminal residue" evidence="2">
    <location>
        <position position="83"/>
    </location>
</feature>
<protein>
    <submittedName>
        <fullName evidence="2">Uncharacterized protein</fullName>
    </submittedName>
</protein>
<evidence type="ECO:0000313" key="2">
    <source>
        <dbReference type="EMBL" id="CAF4670003.1"/>
    </source>
</evidence>
<feature type="non-terminal residue" evidence="2">
    <location>
        <position position="1"/>
    </location>
</feature>
<evidence type="ECO:0000313" key="3">
    <source>
        <dbReference type="Proteomes" id="UP000663866"/>
    </source>
</evidence>
<reference evidence="2" key="1">
    <citation type="submission" date="2021-02" db="EMBL/GenBank/DDBJ databases">
        <authorList>
            <person name="Nowell W R."/>
        </authorList>
    </citation>
    <scope>NUCLEOTIDE SEQUENCE</scope>
</reference>
<sequence>VAPLSLATHSQQTSSMTNSTSSISELPISPVPAVAKRNIMPTRSIYNVSQSPIISNPRSSTINSQTTTSSMPTVSSITGNNAT</sequence>
<feature type="region of interest" description="Disordered" evidence="1">
    <location>
        <begin position="56"/>
        <end position="83"/>
    </location>
</feature>
<feature type="compositionally biased region" description="Polar residues" evidence="1">
    <location>
        <begin position="71"/>
        <end position="83"/>
    </location>
</feature>
<organism evidence="2 3">
    <name type="scientific">Rotaria magnacalcarata</name>
    <dbReference type="NCBI Taxonomy" id="392030"/>
    <lineage>
        <taxon>Eukaryota</taxon>
        <taxon>Metazoa</taxon>
        <taxon>Spiralia</taxon>
        <taxon>Gnathifera</taxon>
        <taxon>Rotifera</taxon>
        <taxon>Eurotatoria</taxon>
        <taxon>Bdelloidea</taxon>
        <taxon>Philodinida</taxon>
        <taxon>Philodinidae</taxon>
        <taxon>Rotaria</taxon>
    </lineage>
</organism>
<dbReference type="Proteomes" id="UP000663866">
    <property type="component" value="Unassembled WGS sequence"/>
</dbReference>
<evidence type="ECO:0000256" key="1">
    <source>
        <dbReference type="SAM" id="MobiDB-lite"/>
    </source>
</evidence>
<name>A0A821GW01_9BILA</name>
<keyword evidence="3" id="KW-1185">Reference proteome</keyword>
<dbReference type="AlphaFoldDB" id="A0A821GW01"/>
<proteinExistence type="predicted"/>
<accession>A0A821GW01</accession>
<feature type="compositionally biased region" description="Low complexity" evidence="1">
    <location>
        <begin position="59"/>
        <end position="70"/>
    </location>
</feature>
<comment type="caution">
    <text evidence="2">The sequence shown here is derived from an EMBL/GenBank/DDBJ whole genome shotgun (WGS) entry which is preliminary data.</text>
</comment>
<feature type="compositionally biased region" description="Low complexity" evidence="1">
    <location>
        <begin position="8"/>
        <end position="24"/>
    </location>
</feature>
<gene>
    <name evidence="2" type="ORF">OVN521_LOCUS47383</name>
</gene>
<dbReference type="EMBL" id="CAJOBG010092317">
    <property type="protein sequence ID" value="CAF4670003.1"/>
    <property type="molecule type" value="Genomic_DNA"/>
</dbReference>
<feature type="region of interest" description="Disordered" evidence="1">
    <location>
        <begin position="1"/>
        <end position="25"/>
    </location>
</feature>